<feature type="domain" description="F-box" evidence="2">
    <location>
        <begin position="61"/>
        <end position="113"/>
    </location>
</feature>
<dbReference type="Proteomes" id="UP000094336">
    <property type="component" value="Unassembled WGS sequence"/>
</dbReference>
<dbReference type="STRING" id="984486.A0A1E3QRK9"/>
<evidence type="ECO:0000313" key="3">
    <source>
        <dbReference type="EMBL" id="ODQ80290.1"/>
    </source>
</evidence>
<organism evidence="3 4">
    <name type="scientific">Babjeviella inositovora NRRL Y-12698</name>
    <dbReference type="NCBI Taxonomy" id="984486"/>
    <lineage>
        <taxon>Eukaryota</taxon>
        <taxon>Fungi</taxon>
        <taxon>Dikarya</taxon>
        <taxon>Ascomycota</taxon>
        <taxon>Saccharomycotina</taxon>
        <taxon>Pichiomycetes</taxon>
        <taxon>Serinales incertae sedis</taxon>
        <taxon>Babjeviella</taxon>
    </lineage>
</organism>
<dbReference type="InterPro" id="IPR001810">
    <property type="entry name" value="F-box_dom"/>
</dbReference>
<accession>A0A1E3QRK9</accession>
<dbReference type="AlphaFoldDB" id="A0A1E3QRK9"/>
<evidence type="ECO:0000256" key="1">
    <source>
        <dbReference type="SAM" id="MobiDB-lite"/>
    </source>
</evidence>
<evidence type="ECO:0000259" key="2">
    <source>
        <dbReference type="PROSITE" id="PS50181"/>
    </source>
</evidence>
<name>A0A1E3QRK9_9ASCO</name>
<dbReference type="RefSeq" id="XP_018985618.1">
    <property type="nucleotide sequence ID" value="XM_019128718.1"/>
</dbReference>
<dbReference type="OrthoDB" id="4073795at2759"/>
<sequence length="465" mass="53460">MAYPMDVVHWSSTTVAAACLPEQDVEPPSKRRKREILQTSTPVSAPETPVHTSDDNIGEFGHFIADFPNEIIHHILRYLSQTDLINLSSSTKTFRGRFLSLVFAKIKVHWHDLDAASSSERNLSLFPHTAYARKIRFLDSSPGPEWNLNLGTHLFQLAPSANELEFRLLNSSSWLKYKDVDIPITMITLANINQSPALHKHLFDLNHLRNFTQLTDVTLRGFNVRWRDLDDNVTPRVKTLKLVDCTWEYPFTMTQFDPHHSLQKLTVSYTHNNSFVLSERFQDFLKFLAFILELGKTEQLFPSLQSLEISFSNFDKPPSLNSLVFNDLTHYLQVFDSSTGKVFRLPDSAHPPVLIESFKLPSLRELRLLGWQVNNFQDFYHHHLLPMLQPKQCGWDPVAERMQALMLLLAGLDSAGRKPLYDYKPVKLPLLRRLDLTVANKVQIAGYKRIDADDGQFVLTVRRAD</sequence>
<evidence type="ECO:0000313" key="4">
    <source>
        <dbReference type="Proteomes" id="UP000094336"/>
    </source>
</evidence>
<dbReference type="Gene3D" id="3.80.10.10">
    <property type="entry name" value="Ribonuclease Inhibitor"/>
    <property type="match status" value="1"/>
</dbReference>
<dbReference type="SUPFAM" id="SSF81383">
    <property type="entry name" value="F-box domain"/>
    <property type="match status" value="1"/>
</dbReference>
<proteinExistence type="predicted"/>
<dbReference type="GeneID" id="30146571"/>
<feature type="region of interest" description="Disordered" evidence="1">
    <location>
        <begin position="24"/>
        <end position="51"/>
    </location>
</feature>
<dbReference type="InterPro" id="IPR036047">
    <property type="entry name" value="F-box-like_dom_sf"/>
</dbReference>
<dbReference type="InterPro" id="IPR032675">
    <property type="entry name" value="LRR_dom_sf"/>
</dbReference>
<keyword evidence="4" id="KW-1185">Reference proteome</keyword>
<protein>
    <recommendedName>
        <fullName evidence="2">F-box domain-containing protein</fullName>
    </recommendedName>
</protein>
<dbReference type="EMBL" id="KV454430">
    <property type="protein sequence ID" value="ODQ80290.1"/>
    <property type="molecule type" value="Genomic_DNA"/>
</dbReference>
<dbReference type="Pfam" id="PF00646">
    <property type="entry name" value="F-box"/>
    <property type="match status" value="1"/>
</dbReference>
<gene>
    <name evidence="3" type="ORF">BABINDRAFT_161252</name>
</gene>
<reference evidence="4" key="1">
    <citation type="submission" date="2016-05" db="EMBL/GenBank/DDBJ databases">
        <title>Comparative genomics of biotechnologically important yeasts.</title>
        <authorList>
            <consortium name="DOE Joint Genome Institute"/>
            <person name="Riley R."/>
            <person name="Haridas S."/>
            <person name="Wolfe K.H."/>
            <person name="Lopes M.R."/>
            <person name="Hittinger C.T."/>
            <person name="Goker M."/>
            <person name="Salamov A."/>
            <person name="Wisecaver J."/>
            <person name="Long T.M."/>
            <person name="Aerts A.L."/>
            <person name="Barry K."/>
            <person name="Choi C."/>
            <person name="Clum A."/>
            <person name="Coughlan A.Y."/>
            <person name="Deshpande S."/>
            <person name="Douglass A.P."/>
            <person name="Hanson S.J."/>
            <person name="Klenk H.-P."/>
            <person name="Labutti K."/>
            <person name="Lapidus A."/>
            <person name="Lindquist E."/>
            <person name="Lipzen A."/>
            <person name="Meier-Kolthoff J.P."/>
            <person name="Ohm R.A."/>
            <person name="Otillar R.P."/>
            <person name="Pangilinan J."/>
            <person name="Peng Y."/>
            <person name="Rokas A."/>
            <person name="Rosa C.A."/>
            <person name="Scheuner C."/>
            <person name="Sibirny A.A."/>
            <person name="Slot J.C."/>
            <person name="Stielow J.B."/>
            <person name="Sun H."/>
            <person name="Kurtzman C.P."/>
            <person name="Blackwell M."/>
            <person name="Grigoriev I.V."/>
            <person name="Jeffries T.W."/>
        </authorList>
    </citation>
    <scope>NUCLEOTIDE SEQUENCE [LARGE SCALE GENOMIC DNA]</scope>
    <source>
        <strain evidence="4">NRRL Y-12698</strain>
    </source>
</reference>
<dbReference type="PROSITE" id="PS50181">
    <property type="entry name" value="FBOX"/>
    <property type="match status" value="1"/>
</dbReference>